<feature type="region of interest" description="Disordered" evidence="2">
    <location>
        <begin position="104"/>
        <end position="140"/>
    </location>
</feature>
<comment type="caution">
    <text evidence="3">The sequence shown here is derived from an EMBL/GenBank/DDBJ whole genome shotgun (WGS) entry which is preliminary data.</text>
</comment>
<comment type="subcellular location">
    <subcellularLocation>
        <location evidence="1">Peroxisome</location>
    </subcellularLocation>
</comment>
<dbReference type="InterPro" id="IPR009003">
    <property type="entry name" value="Peptidase_S1_PA"/>
</dbReference>
<name>A0A401TD07_CHIPU</name>
<keyword evidence="1" id="KW-0645">Protease</keyword>
<evidence type="ECO:0000256" key="1">
    <source>
        <dbReference type="PIRNR" id="PIRNR037989"/>
    </source>
</evidence>
<dbReference type="GO" id="GO:0005777">
    <property type="term" value="C:peroxisome"/>
    <property type="evidence" value="ECO:0007669"/>
    <property type="project" value="UniProtKB-SubCell"/>
</dbReference>
<reference evidence="3 4" key="1">
    <citation type="journal article" date="2018" name="Nat. Ecol. Evol.">
        <title>Shark genomes provide insights into elasmobranch evolution and the origin of vertebrates.</title>
        <authorList>
            <person name="Hara Y"/>
            <person name="Yamaguchi K"/>
            <person name="Onimaru K"/>
            <person name="Kadota M"/>
            <person name="Koyanagi M"/>
            <person name="Keeley SD"/>
            <person name="Tatsumi K"/>
            <person name="Tanaka K"/>
            <person name="Motone F"/>
            <person name="Kageyama Y"/>
            <person name="Nozu R"/>
            <person name="Adachi N"/>
            <person name="Nishimura O"/>
            <person name="Nakagawa R"/>
            <person name="Tanegashima C"/>
            <person name="Kiyatake I"/>
            <person name="Matsumoto R"/>
            <person name="Murakumo K"/>
            <person name="Nishida K"/>
            <person name="Terakita A"/>
            <person name="Kuratani S"/>
            <person name="Sato K"/>
            <person name="Hyodo S Kuraku.S."/>
        </authorList>
    </citation>
    <scope>NUCLEOTIDE SEQUENCE [LARGE SCALE GENOMIC DNA]</scope>
</reference>
<dbReference type="PANTHER" id="PTHR21004">
    <property type="entry name" value="SERINE PROTEASE-RELATED"/>
    <property type="match status" value="1"/>
</dbReference>
<dbReference type="STRING" id="137246.A0A401TD07"/>
<proteinExistence type="inferred from homology"/>
<dbReference type="SUPFAM" id="SSF50494">
    <property type="entry name" value="Trypsin-like serine proteases"/>
    <property type="match status" value="2"/>
</dbReference>
<keyword evidence="1" id="KW-0720">Serine protease</keyword>
<keyword evidence="4" id="KW-1185">Reference proteome</keyword>
<dbReference type="PANTHER" id="PTHR21004:SF0">
    <property type="entry name" value="PEROXISOMAL LEADER PEPTIDE-PROCESSING PROTEASE"/>
    <property type="match status" value="1"/>
</dbReference>
<comment type="similarity">
    <text evidence="1">Belongs to the peptidase S1B family.</text>
</comment>
<dbReference type="EMBL" id="BEZZ01031071">
    <property type="protein sequence ID" value="GCC40494.1"/>
    <property type="molecule type" value="Genomic_DNA"/>
</dbReference>
<dbReference type="GO" id="GO:0031998">
    <property type="term" value="P:regulation of fatty acid beta-oxidation"/>
    <property type="evidence" value="ECO:0007669"/>
    <property type="project" value="TreeGrafter"/>
</dbReference>
<dbReference type="Gene3D" id="2.40.10.10">
    <property type="entry name" value="Trypsin-like serine proteases"/>
    <property type="match status" value="1"/>
</dbReference>
<dbReference type="GO" id="GO:0004252">
    <property type="term" value="F:serine-type endopeptidase activity"/>
    <property type="evidence" value="ECO:0007669"/>
    <property type="project" value="InterPro"/>
</dbReference>
<dbReference type="EC" id="3.4.21.-" evidence="1"/>
<sequence>MHRLPGSEIKVCIGIAVRSEMFSPESCSCIVSAGLRSGAGAPGARDWDGARSCSGLLLDDQRGLLLCHAHILSPFLGQRQLLSRQPFLLPGAFHGELQIRVQFPAGNPSPRSQTPPEPVSGTPSPELHPEVPPSGMARSRGTSPATLLVAFPCQAFREAFQCVYQEADRWRFHLDDQEAELDGLFWFALLHCPGWAGGAQAGETPQCVRSEHLRKGQTLFSCASPFASFWSEVFMNTFSKGIVSNLAGERNAVILTDARCLPGTEGGGVYLELHGRYYLAGVIVAPLCWKAQEWVGLTLVCSITCILKAIRRIWGALGKNGKIMSFCPLSGHLPVPSPRWQGDLTRLLGSVALLECDGVWGSGVVVSPRLILTCRHVLGWASAVQVNIQPDLGR</sequence>
<keyword evidence="1" id="KW-0378">Hydrolase</keyword>
<dbReference type="InterPro" id="IPR039245">
    <property type="entry name" value="TYSND1/DEG15"/>
</dbReference>
<evidence type="ECO:0000256" key="2">
    <source>
        <dbReference type="SAM" id="MobiDB-lite"/>
    </source>
</evidence>
<accession>A0A401TD07</accession>
<evidence type="ECO:0000313" key="4">
    <source>
        <dbReference type="Proteomes" id="UP000287033"/>
    </source>
</evidence>
<dbReference type="Proteomes" id="UP000287033">
    <property type="component" value="Unassembled WGS sequence"/>
</dbReference>
<dbReference type="OMA" id="KRTEYVG"/>
<gene>
    <name evidence="3" type="ORF">chiPu_0024014</name>
</gene>
<evidence type="ECO:0000313" key="3">
    <source>
        <dbReference type="EMBL" id="GCC40494.1"/>
    </source>
</evidence>
<comment type="function">
    <text evidence="1">Peroxisomal protease that mediates both the removal of the leader peptide from proteins containing a PTS2 target sequence and processes several PTS1-containing proteins. Catalyzes the processing of PTS1-proteins involved in the peroxisomal beta-oxidation of fatty acids.</text>
</comment>
<dbReference type="InterPro" id="IPR043504">
    <property type="entry name" value="Peptidase_S1_PA_chymotrypsin"/>
</dbReference>
<dbReference type="AlphaFoldDB" id="A0A401TD07"/>
<organism evidence="3 4">
    <name type="scientific">Chiloscyllium punctatum</name>
    <name type="common">Brownbanded bambooshark</name>
    <name type="synonym">Hemiscyllium punctatum</name>
    <dbReference type="NCBI Taxonomy" id="137246"/>
    <lineage>
        <taxon>Eukaryota</taxon>
        <taxon>Metazoa</taxon>
        <taxon>Chordata</taxon>
        <taxon>Craniata</taxon>
        <taxon>Vertebrata</taxon>
        <taxon>Chondrichthyes</taxon>
        <taxon>Elasmobranchii</taxon>
        <taxon>Galeomorphii</taxon>
        <taxon>Galeoidea</taxon>
        <taxon>Orectolobiformes</taxon>
        <taxon>Hemiscylliidae</taxon>
        <taxon>Chiloscyllium</taxon>
    </lineage>
</organism>
<protein>
    <recommendedName>
        <fullName evidence="1">Peroxisomal leader peptide-processing protease</fullName>
        <ecNumber evidence="1">3.4.21.-</ecNumber>
    </recommendedName>
</protein>
<dbReference type="OrthoDB" id="17845at2759"/>
<keyword evidence="1" id="KW-0576">Peroxisome</keyword>
<comment type="PTM">
    <text evidence="1">The full-lengh TYSND1 is the active the proteolytic processing of PTS1- and PTS2-proteins and in self-cleavage, and intermolecular self-cleavage of TYSND1 down-regulates its protease activity.</text>
</comment>
<dbReference type="GO" id="GO:0016485">
    <property type="term" value="P:protein processing"/>
    <property type="evidence" value="ECO:0007669"/>
    <property type="project" value="InterPro"/>
</dbReference>